<proteinExistence type="predicted"/>
<organism evidence="1 2">
    <name type="scientific">Biomphalaria pfeifferi</name>
    <name type="common">Bloodfluke planorb</name>
    <name type="synonym">Freshwater snail</name>
    <dbReference type="NCBI Taxonomy" id="112525"/>
    <lineage>
        <taxon>Eukaryota</taxon>
        <taxon>Metazoa</taxon>
        <taxon>Spiralia</taxon>
        <taxon>Lophotrochozoa</taxon>
        <taxon>Mollusca</taxon>
        <taxon>Gastropoda</taxon>
        <taxon>Heterobranchia</taxon>
        <taxon>Euthyneura</taxon>
        <taxon>Panpulmonata</taxon>
        <taxon>Hygrophila</taxon>
        <taxon>Lymnaeoidea</taxon>
        <taxon>Planorbidae</taxon>
        <taxon>Biomphalaria</taxon>
    </lineage>
</organism>
<evidence type="ECO:0000313" key="2">
    <source>
        <dbReference type="Proteomes" id="UP001233172"/>
    </source>
</evidence>
<sequence>MPAVQARSTSRLRQLKVSNACSTSKTVAMLAMPAIQSKRRLCQQKVGNNSSANILFDLKVSVDVSVSILYFQIRWYYDRGRHLPSNDVGDHVAVSP</sequence>
<name>A0AAD8BWG2_BIOPF</name>
<gene>
    <name evidence="1" type="ORF">Bpfe_009593</name>
</gene>
<dbReference type="AlphaFoldDB" id="A0AAD8BWG2"/>
<reference evidence="1" key="2">
    <citation type="submission" date="2023-04" db="EMBL/GenBank/DDBJ databases">
        <authorList>
            <person name="Bu L."/>
            <person name="Lu L."/>
            <person name="Laidemitt M.R."/>
            <person name="Zhang S.M."/>
            <person name="Mutuku M."/>
            <person name="Mkoji G."/>
            <person name="Steinauer M."/>
            <person name="Loker E.S."/>
        </authorList>
    </citation>
    <scope>NUCLEOTIDE SEQUENCE</scope>
    <source>
        <strain evidence="1">KasaAsao</strain>
        <tissue evidence="1">Whole Snail</tissue>
    </source>
</reference>
<protein>
    <submittedName>
        <fullName evidence="1">Uncharacterized protein</fullName>
    </submittedName>
</protein>
<accession>A0AAD8BWG2</accession>
<dbReference type="Proteomes" id="UP001233172">
    <property type="component" value="Unassembled WGS sequence"/>
</dbReference>
<dbReference type="EMBL" id="JASAOG010000032">
    <property type="protein sequence ID" value="KAK0061065.1"/>
    <property type="molecule type" value="Genomic_DNA"/>
</dbReference>
<comment type="caution">
    <text evidence="1">The sequence shown here is derived from an EMBL/GenBank/DDBJ whole genome shotgun (WGS) entry which is preliminary data.</text>
</comment>
<reference evidence="1" key="1">
    <citation type="journal article" date="2023" name="PLoS Negl. Trop. Dis.">
        <title>A genome sequence for Biomphalaria pfeifferi, the major vector snail for the human-infecting parasite Schistosoma mansoni.</title>
        <authorList>
            <person name="Bu L."/>
            <person name="Lu L."/>
            <person name="Laidemitt M.R."/>
            <person name="Zhang S.M."/>
            <person name="Mutuku M."/>
            <person name="Mkoji G."/>
            <person name="Steinauer M."/>
            <person name="Loker E.S."/>
        </authorList>
    </citation>
    <scope>NUCLEOTIDE SEQUENCE</scope>
    <source>
        <strain evidence="1">KasaAsao</strain>
    </source>
</reference>
<evidence type="ECO:0000313" key="1">
    <source>
        <dbReference type="EMBL" id="KAK0061065.1"/>
    </source>
</evidence>
<keyword evidence="2" id="KW-1185">Reference proteome</keyword>